<protein>
    <recommendedName>
        <fullName evidence="11">Beta-monoglucosyldiacylglycerol synthase</fullName>
        <ecNumber evidence="10">2.4.1.336</ecNumber>
    </recommendedName>
    <alternativeName>
        <fullName evidence="12">UDP-glucose:1,2-diacylglycerol 3-beta-D-glucosyltransferase</fullName>
    </alternativeName>
</protein>
<evidence type="ECO:0000256" key="3">
    <source>
        <dbReference type="ARBA" id="ARBA00022676"/>
    </source>
</evidence>
<dbReference type="PANTHER" id="PTHR43867">
    <property type="entry name" value="CELLULOSE SYNTHASE CATALYTIC SUBUNIT A [UDP-FORMING]"/>
    <property type="match status" value="1"/>
</dbReference>
<comment type="subcellular location">
    <subcellularLocation>
        <location evidence="1">Membrane</location>
        <topology evidence="1">Multi-pass membrane protein</topology>
    </subcellularLocation>
</comment>
<accession>A0A4S8NJ77</accession>
<sequence length="518" mass="56501">MLVWGVRFLAGLSLSTPSTALLWSALALSIVTVPSAVVTTREGWEPLLQGRRHDDRRRRPPRIARFPKVSIHVPVHAEPPEVVIATLDRLARLDYPDFEVLVVDNNTEDPELWRPVEEQCRRLGGRFRFFHVDGITGAKAGALNWVLPHADPAAELIAVVDADYHVEPSWLQDTVGHFAEPRMGFVQAPHAYRGHEGSRFATWANWEYAVFFRTGMVSLDRHGAGLTVGTMSLIRTSALVEAGGWAEWCLTEDSELSIRIHALGYHSVYLTEPYGRGLVPPTFEAYRRQRFRWTYGPVQELGRHGRLFLPSFLGGRGSELTRSQRLHHANHGIDVAGIGVRAIALGLGVAGAGSMVIHDEVVRMPFELWLGATASLLGSWVLRLLVHRRVVGASLGQAVGATLAFASLSLVITVASLRATCGVPAQWHRTTKFRPRSSALRAIRGASTETLTGSALLALGVALLTSASGGSGLVVMVAIALFAKGLVFLSATAMALMADRDLRRAVVRPQVEFESVAA</sequence>
<keyword evidence="16" id="KW-1185">Reference proteome</keyword>
<evidence type="ECO:0000256" key="1">
    <source>
        <dbReference type="ARBA" id="ARBA00004141"/>
    </source>
</evidence>
<name>A0A4S8NJ77_9ACTN</name>
<evidence type="ECO:0000256" key="9">
    <source>
        <dbReference type="ARBA" id="ARBA00053004"/>
    </source>
</evidence>
<dbReference type="Pfam" id="PF13632">
    <property type="entry name" value="Glyco_trans_2_3"/>
    <property type="match status" value="1"/>
</dbReference>
<dbReference type="PANTHER" id="PTHR43867:SF4">
    <property type="entry name" value="BETA-(1-3)-GLUCOSYL TRANSFERASE"/>
    <property type="match status" value="1"/>
</dbReference>
<dbReference type="FunFam" id="3.90.550.10:FF:000164">
    <property type="entry name" value="Beta-(1-3)-glucosyl transferase"/>
    <property type="match status" value="1"/>
</dbReference>
<evidence type="ECO:0000313" key="16">
    <source>
        <dbReference type="Proteomes" id="UP000307087"/>
    </source>
</evidence>
<evidence type="ECO:0000256" key="10">
    <source>
        <dbReference type="ARBA" id="ARBA00066964"/>
    </source>
</evidence>
<keyword evidence="3" id="KW-0328">Glycosyltransferase</keyword>
<evidence type="ECO:0000256" key="5">
    <source>
        <dbReference type="ARBA" id="ARBA00022692"/>
    </source>
</evidence>
<dbReference type="InterPro" id="IPR050321">
    <property type="entry name" value="Glycosyltr_2/OpgH_subfam"/>
</dbReference>
<evidence type="ECO:0000256" key="11">
    <source>
        <dbReference type="ARBA" id="ARBA00068721"/>
    </source>
</evidence>
<feature type="domain" description="Glycosyltransferase 2-like" evidence="14">
    <location>
        <begin position="157"/>
        <end position="339"/>
    </location>
</feature>
<gene>
    <name evidence="15" type="ORF">E9934_06710</name>
</gene>
<dbReference type="InterPro" id="IPR001173">
    <property type="entry name" value="Glyco_trans_2-like"/>
</dbReference>
<keyword evidence="4 15" id="KW-0808">Transferase</keyword>
<evidence type="ECO:0000256" key="13">
    <source>
        <dbReference type="SAM" id="Phobius"/>
    </source>
</evidence>
<evidence type="ECO:0000256" key="2">
    <source>
        <dbReference type="ARBA" id="ARBA00006739"/>
    </source>
</evidence>
<dbReference type="SUPFAM" id="SSF53448">
    <property type="entry name" value="Nucleotide-diphospho-sugar transferases"/>
    <property type="match status" value="1"/>
</dbReference>
<keyword evidence="8 13" id="KW-0472">Membrane</keyword>
<dbReference type="AlphaFoldDB" id="A0A4S8NJ77"/>
<dbReference type="GO" id="GO:0005886">
    <property type="term" value="C:plasma membrane"/>
    <property type="evidence" value="ECO:0007669"/>
    <property type="project" value="TreeGrafter"/>
</dbReference>
<keyword evidence="7 13" id="KW-1133">Transmembrane helix</keyword>
<dbReference type="EC" id="2.4.1.336" evidence="10"/>
<comment type="similarity">
    <text evidence="2">Belongs to the glycosyltransferase 2 family.</text>
</comment>
<comment type="catalytic activity">
    <reaction evidence="9">
        <text>a 1,2-diacyl-sn-glycerol + UDP-alpha-D-glucose = a 1,2-diacyl-3-O-(beta-D-glucopyranosyl)-sn-glycerol + UDP + H(+)</text>
        <dbReference type="Rhea" id="RHEA:17285"/>
        <dbReference type="ChEBI" id="CHEBI:15378"/>
        <dbReference type="ChEBI" id="CHEBI:17815"/>
        <dbReference type="ChEBI" id="CHEBI:58223"/>
        <dbReference type="ChEBI" id="CHEBI:58885"/>
        <dbReference type="ChEBI" id="CHEBI:75799"/>
        <dbReference type="EC" id="2.4.1.336"/>
    </reaction>
</comment>
<evidence type="ECO:0000256" key="7">
    <source>
        <dbReference type="ARBA" id="ARBA00022989"/>
    </source>
</evidence>
<dbReference type="EMBL" id="STGW01000003">
    <property type="protein sequence ID" value="THV16022.1"/>
    <property type="molecule type" value="Genomic_DNA"/>
</dbReference>
<comment type="caution">
    <text evidence="15">The sequence shown here is derived from an EMBL/GenBank/DDBJ whole genome shotgun (WGS) entry which is preliminary data.</text>
</comment>
<evidence type="ECO:0000256" key="6">
    <source>
        <dbReference type="ARBA" id="ARBA00022842"/>
    </source>
</evidence>
<evidence type="ECO:0000256" key="8">
    <source>
        <dbReference type="ARBA" id="ARBA00023136"/>
    </source>
</evidence>
<feature type="transmembrane region" description="Helical" evidence="13">
    <location>
        <begin position="368"/>
        <end position="386"/>
    </location>
</feature>
<dbReference type="Gene3D" id="3.90.550.10">
    <property type="entry name" value="Spore Coat Polysaccharide Biosynthesis Protein SpsA, Chain A"/>
    <property type="match status" value="1"/>
</dbReference>
<organism evidence="15 16">
    <name type="scientific">Nocardioides caeni</name>
    <dbReference type="NCBI Taxonomy" id="574700"/>
    <lineage>
        <taxon>Bacteria</taxon>
        <taxon>Bacillati</taxon>
        <taxon>Actinomycetota</taxon>
        <taxon>Actinomycetes</taxon>
        <taxon>Propionibacteriales</taxon>
        <taxon>Nocardioidaceae</taxon>
        <taxon>Nocardioides</taxon>
    </lineage>
</organism>
<reference evidence="15 16" key="1">
    <citation type="journal article" date="2009" name="Int. J. Syst. Evol. Microbiol.">
        <title>Nocardioides caeni sp. nov., isolated from wastewater.</title>
        <authorList>
            <person name="Yoon J.H."/>
            <person name="Kang S.J."/>
            <person name="Park S."/>
            <person name="Kim W."/>
            <person name="Oh T.K."/>
        </authorList>
    </citation>
    <scope>NUCLEOTIDE SEQUENCE [LARGE SCALE GENOMIC DNA]</scope>
    <source>
        <strain evidence="15 16">DSM 23134</strain>
    </source>
</reference>
<dbReference type="GO" id="GO:0016758">
    <property type="term" value="F:hexosyltransferase activity"/>
    <property type="evidence" value="ECO:0007669"/>
    <property type="project" value="TreeGrafter"/>
</dbReference>
<feature type="transmembrane region" description="Helical" evidence="13">
    <location>
        <begin position="473"/>
        <end position="498"/>
    </location>
</feature>
<proteinExistence type="inferred from homology"/>
<evidence type="ECO:0000259" key="14">
    <source>
        <dbReference type="Pfam" id="PF13632"/>
    </source>
</evidence>
<keyword evidence="5 13" id="KW-0812">Transmembrane</keyword>
<evidence type="ECO:0000256" key="12">
    <source>
        <dbReference type="ARBA" id="ARBA00078564"/>
    </source>
</evidence>
<evidence type="ECO:0000313" key="15">
    <source>
        <dbReference type="EMBL" id="THV16022.1"/>
    </source>
</evidence>
<feature type="transmembrane region" description="Helical" evidence="13">
    <location>
        <begin position="398"/>
        <end position="421"/>
    </location>
</feature>
<evidence type="ECO:0000256" key="4">
    <source>
        <dbReference type="ARBA" id="ARBA00022679"/>
    </source>
</evidence>
<keyword evidence="6" id="KW-0460">Magnesium</keyword>
<feature type="transmembrane region" description="Helical" evidence="13">
    <location>
        <begin position="442"/>
        <end position="467"/>
    </location>
</feature>
<dbReference type="Proteomes" id="UP000307087">
    <property type="component" value="Unassembled WGS sequence"/>
</dbReference>
<feature type="transmembrane region" description="Helical" evidence="13">
    <location>
        <begin position="335"/>
        <end position="356"/>
    </location>
</feature>
<dbReference type="InterPro" id="IPR029044">
    <property type="entry name" value="Nucleotide-diphossugar_trans"/>
</dbReference>